<evidence type="ECO:0000313" key="2">
    <source>
        <dbReference type="EMBL" id="GFD51706.1"/>
    </source>
</evidence>
<dbReference type="EMBL" id="BKCJ011773321">
    <property type="protein sequence ID" value="GFD51706.1"/>
    <property type="molecule type" value="Genomic_DNA"/>
</dbReference>
<organism evidence="2">
    <name type="scientific">Tanacetum cinerariifolium</name>
    <name type="common">Dalmatian daisy</name>
    <name type="synonym">Chrysanthemum cinerariifolium</name>
    <dbReference type="NCBI Taxonomy" id="118510"/>
    <lineage>
        <taxon>Eukaryota</taxon>
        <taxon>Viridiplantae</taxon>
        <taxon>Streptophyta</taxon>
        <taxon>Embryophyta</taxon>
        <taxon>Tracheophyta</taxon>
        <taxon>Spermatophyta</taxon>
        <taxon>Magnoliopsida</taxon>
        <taxon>eudicotyledons</taxon>
        <taxon>Gunneridae</taxon>
        <taxon>Pentapetalae</taxon>
        <taxon>asterids</taxon>
        <taxon>campanulids</taxon>
        <taxon>Asterales</taxon>
        <taxon>Asteraceae</taxon>
        <taxon>Asteroideae</taxon>
        <taxon>Anthemideae</taxon>
        <taxon>Anthemidinae</taxon>
        <taxon>Tanacetum</taxon>
    </lineage>
</organism>
<feature type="region of interest" description="Disordered" evidence="1">
    <location>
        <begin position="1"/>
        <end position="77"/>
    </location>
</feature>
<gene>
    <name evidence="2" type="ORF">Tci_923675</name>
</gene>
<feature type="non-terminal residue" evidence="2">
    <location>
        <position position="1"/>
    </location>
</feature>
<feature type="compositionally biased region" description="Basic and acidic residues" evidence="1">
    <location>
        <begin position="1"/>
        <end position="10"/>
    </location>
</feature>
<dbReference type="AlphaFoldDB" id="A0A699X1C8"/>
<sequence>ATLQKQRADAADASSAGQVPDCRVAGRIVEGRTEDAPENAPDHCRADSGPAKGFAIDPAGSDKTPRPASSCRSRRAH</sequence>
<comment type="caution">
    <text evidence="2">The sequence shown here is derived from an EMBL/GenBank/DDBJ whole genome shotgun (WGS) entry which is preliminary data.</text>
</comment>
<reference evidence="2" key="1">
    <citation type="journal article" date="2019" name="Sci. Rep.">
        <title>Draft genome of Tanacetum cinerariifolium, the natural source of mosquito coil.</title>
        <authorList>
            <person name="Yamashiro T."/>
            <person name="Shiraishi A."/>
            <person name="Satake H."/>
            <person name="Nakayama K."/>
        </authorList>
    </citation>
    <scope>NUCLEOTIDE SEQUENCE</scope>
</reference>
<name>A0A699X1C8_TANCI</name>
<accession>A0A699X1C8</accession>
<feature type="compositionally biased region" description="Basic and acidic residues" evidence="1">
    <location>
        <begin position="29"/>
        <end position="46"/>
    </location>
</feature>
<proteinExistence type="predicted"/>
<protein>
    <submittedName>
        <fullName evidence="2">Uncharacterized protein</fullName>
    </submittedName>
</protein>
<evidence type="ECO:0000256" key="1">
    <source>
        <dbReference type="SAM" id="MobiDB-lite"/>
    </source>
</evidence>